<protein>
    <submittedName>
        <fullName evidence="1">Uncharacterized protein</fullName>
    </submittedName>
</protein>
<dbReference type="EMBL" id="MU129707">
    <property type="protein sequence ID" value="KAF9502698.1"/>
    <property type="molecule type" value="Genomic_DNA"/>
</dbReference>
<name>A0A9P6AAC9_9AGAM</name>
<proteinExistence type="predicted"/>
<comment type="caution">
    <text evidence="1">The sequence shown here is derived from an EMBL/GenBank/DDBJ whole genome shotgun (WGS) entry which is preliminary data.</text>
</comment>
<evidence type="ECO:0000313" key="2">
    <source>
        <dbReference type="Proteomes" id="UP000886523"/>
    </source>
</evidence>
<gene>
    <name evidence="1" type="ORF">BS47DRAFT_1370085</name>
</gene>
<reference evidence="1" key="1">
    <citation type="journal article" date="2020" name="Nat. Commun.">
        <title>Large-scale genome sequencing of mycorrhizal fungi provides insights into the early evolution of symbiotic traits.</title>
        <authorList>
            <person name="Miyauchi S."/>
            <person name="Kiss E."/>
            <person name="Kuo A."/>
            <person name="Drula E."/>
            <person name="Kohler A."/>
            <person name="Sanchez-Garcia M."/>
            <person name="Morin E."/>
            <person name="Andreopoulos B."/>
            <person name="Barry K.W."/>
            <person name="Bonito G."/>
            <person name="Buee M."/>
            <person name="Carver A."/>
            <person name="Chen C."/>
            <person name="Cichocki N."/>
            <person name="Clum A."/>
            <person name="Culley D."/>
            <person name="Crous P.W."/>
            <person name="Fauchery L."/>
            <person name="Girlanda M."/>
            <person name="Hayes R.D."/>
            <person name="Keri Z."/>
            <person name="LaButti K."/>
            <person name="Lipzen A."/>
            <person name="Lombard V."/>
            <person name="Magnuson J."/>
            <person name="Maillard F."/>
            <person name="Murat C."/>
            <person name="Nolan M."/>
            <person name="Ohm R.A."/>
            <person name="Pangilinan J."/>
            <person name="Pereira M.F."/>
            <person name="Perotto S."/>
            <person name="Peter M."/>
            <person name="Pfister S."/>
            <person name="Riley R."/>
            <person name="Sitrit Y."/>
            <person name="Stielow J.B."/>
            <person name="Szollosi G."/>
            <person name="Zifcakova L."/>
            <person name="Stursova M."/>
            <person name="Spatafora J.W."/>
            <person name="Tedersoo L."/>
            <person name="Vaario L.M."/>
            <person name="Yamada A."/>
            <person name="Yan M."/>
            <person name="Wang P."/>
            <person name="Xu J."/>
            <person name="Bruns T."/>
            <person name="Baldrian P."/>
            <person name="Vilgalys R."/>
            <person name="Dunand C."/>
            <person name="Henrissat B."/>
            <person name="Grigoriev I.V."/>
            <person name="Hibbett D."/>
            <person name="Nagy L.G."/>
            <person name="Martin F.M."/>
        </authorList>
    </citation>
    <scope>NUCLEOTIDE SEQUENCE</scope>
    <source>
        <strain evidence="1">UP504</strain>
    </source>
</reference>
<dbReference type="AlphaFoldDB" id="A0A9P6AAC9"/>
<evidence type="ECO:0000313" key="1">
    <source>
        <dbReference type="EMBL" id="KAF9502698.1"/>
    </source>
</evidence>
<dbReference type="Proteomes" id="UP000886523">
    <property type="component" value="Unassembled WGS sequence"/>
</dbReference>
<organism evidence="1 2">
    <name type="scientific">Hydnum rufescens UP504</name>
    <dbReference type="NCBI Taxonomy" id="1448309"/>
    <lineage>
        <taxon>Eukaryota</taxon>
        <taxon>Fungi</taxon>
        <taxon>Dikarya</taxon>
        <taxon>Basidiomycota</taxon>
        <taxon>Agaricomycotina</taxon>
        <taxon>Agaricomycetes</taxon>
        <taxon>Cantharellales</taxon>
        <taxon>Hydnaceae</taxon>
        <taxon>Hydnum</taxon>
    </lineage>
</organism>
<sequence length="209" mass="22895">MNRVEEGIVIEGVIYLGQGLDPHRAFLAGGPLWHWRTEWHDFSVARRVPLKEMELIIALLASRGLWRWRTSEENFLLVSRLGRAHMTRARLSSIPGLLDLRSSKSSFDMGSKEVGIRFNGGVSQPFELWEEGGGVNRIVGMGLDQHEIQFRVVNSGGGSRGGHLWVASSSGGLVQGKGLAIGGGLGGGRDRGESRHVLLEFVKAVVDIF</sequence>
<feature type="non-terminal residue" evidence="1">
    <location>
        <position position="209"/>
    </location>
</feature>
<accession>A0A9P6AAC9</accession>
<keyword evidence="2" id="KW-1185">Reference proteome</keyword>